<name>A0A6J5TSR0_PRUAR</name>
<sequence length="74" mass="8227">MELLNTPNLPSHPNHYPHQLSPSNPLRSTASSSLDATLDQIQVRKISGKWEVGQRWWEGEWGGRVGYLGDGGES</sequence>
<organism evidence="2 3">
    <name type="scientific">Prunus armeniaca</name>
    <name type="common">Apricot</name>
    <name type="synonym">Armeniaca vulgaris</name>
    <dbReference type="NCBI Taxonomy" id="36596"/>
    <lineage>
        <taxon>Eukaryota</taxon>
        <taxon>Viridiplantae</taxon>
        <taxon>Streptophyta</taxon>
        <taxon>Embryophyta</taxon>
        <taxon>Tracheophyta</taxon>
        <taxon>Spermatophyta</taxon>
        <taxon>Magnoliopsida</taxon>
        <taxon>eudicotyledons</taxon>
        <taxon>Gunneridae</taxon>
        <taxon>Pentapetalae</taxon>
        <taxon>rosids</taxon>
        <taxon>fabids</taxon>
        <taxon>Rosales</taxon>
        <taxon>Rosaceae</taxon>
        <taxon>Amygdaloideae</taxon>
        <taxon>Amygdaleae</taxon>
        <taxon>Prunus</taxon>
    </lineage>
</organism>
<dbReference type="EMBL" id="CAEKDK010000001">
    <property type="protein sequence ID" value="CAB4267020.1"/>
    <property type="molecule type" value="Genomic_DNA"/>
</dbReference>
<dbReference type="Proteomes" id="UP000507222">
    <property type="component" value="Unassembled WGS sequence"/>
</dbReference>
<evidence type="ECO:0000256" key="1">
    <source>
        <dbReference type="SAM" id="MobiDB-lite"/>
    </source>
</evidence>
<evidence type="ECO:0000313" key="2">
    <source>
        <dbReference type="EMBL" id="CAB4267020.1"/>
    </source>
</evidence>
<reference evidence="2 3" key="1">
    <citation type="submission" date="2020-05" db="EMBL/GenBank/DDBJ databases">
        <authorList>
            <person name="Campoy J."/>
            <person name="Schneeberger K."/>
            <person name="Spophaly S."/>
        </authorList>
    </citation>
    <scope>NUCLEOTIDE SEQUENCE [LARGE SCALE GENOMIC DNA]</scope>
    <source>
        <strain evidence="2">PruArmRojPasFocal</strain>
    </source>
</reference>
<feature type="compositionally biased region" description="Polar residues" evidence="1">
    <location>
        <begin position="20"/>
        <end position="33"/>
    </location>
</feature>
<feature type="region of interest" description="Disordered" evidence="1">
    <location>
        <begin position="1"/>
        <end position="33"/>
    </location>
</feature>
<feature type="compositionally biased region" description="Polar residues" evidence="1">
    <location>
        <begin position="1"/>
        <end position="11"/>
    </location>
</feature>
<gene>
    <name evidence="2" type="ORF">CURHAP_LOCUS9575</name>
</gene>
<protein>
    <submittedName>
        <fullName evidence="2">Uncharacterized protein</fullName>
    </submittedName>
</protein>
<proteinExistence type="predicted"/>
<evidence type="ECO:0000313" key="3">
    <source>
        <dbReference type="Proteomes" id="UP000507222"/>
    </source>
</evidence>
<dbReference type="AlphaFoldDB" id="A0A6J5TSR0"/>
<accession>A0A6J5TSR0</accession>